<evidence type="ECO:0000256" key="2">
    <source>
        <dbReference type="ARBA" id="ARBA00007357"/>
    </source>
</evidence>
<feature type="domain" description="Peptidase M13 N-terminal" evidence="11">
    <location>
        <begin position="58"/>
        <end position="316"/>
    </location>
</feature>
<evidence type="ECO:0000259" key="10">
    <source>
        <dbReference type="Pfam" id="PF01431"/>
    </source>
</evidence>
<reference evidence="12" key="1">
    <citation type="journal article" date="2020" name="Fungal Divers.">
        <title>Resolving the Mortierellaceae phylogeny through synthesis of multi-gene phylogenetics and phylogenomics.</title>
        <authorList>
            <person name="Vandepol N."/>
            <person name="Liber J."/>
            <person name="Desiro A."/>
            <person name="Na H."/>
            <person name="Kennedy M."/>
            <person name="Barry K."/>
            <person name="Grigoriev I.V."/>
            <person name="Miller A.N."/>
            <person name="O'Donnell K."/>
            <person name="Stajich J.E."/>
            <person name="Bonito G."/>
        </authorList>
    </citation>
    <scope>NUCLEOTIDE SEQUENCE</scope>
    <source>
        <strain evidence="12">MES-2147</strain>
    </source>
</reference>
<keyword evidence="7" id="KW-0482">Metalloprotease</keyword>
<evidence type="ECO:0008006" key="14">
    <source>
        <dbReference type="Google" id="ProtNLM"/>
    </source>
</evidence>
<dbReference type="PROSITE" id="PS51885">
    <property type="entry name" value="NEPRILYSIN"/>
    <property type="match status" value="1"/>
</dbReference>
<keyword evidence="9" id="KW-0732">Signal</keyword>
<keyword evidence="3" id="KW-0645">Protease</keyword>
<evidence type="ECO:0000256" key="1">
    <source>
        <dbReference type="ARBA" id="ARBA00001947"/>
    </source>
</evidence>
<dbReference type="Proteomes" id="UP000749646">
    <property type="component" value="Unassembled WGS sequence"/>
</dbReference>
<dbReference type="InterPro" id="IPR000718">
    <property type="entry name" value="Peptidase_M13"/>
</dbReference>
<comment type="caution">
    <text evidence="12">The sequence shown here is derived from an EMBL/GenBank/DDBJ whole genome shotgun (WGS) entry which is preliminary data.</text>
</comment>
<evidence type="ECO:0000259" key="11">
    <source>
        <dbReference type="Pfam" id="PF05649"/>
    </source>
</evidence>
<evidence type="ECO:0000256" key="7">
    <source>
        <dbReference type="ARBA" id="ARBA00023049"/>
    </source>
</evidence>
<keyword evidence="4" id="KW-0479">Metal-binding</keyword>
<dbReference type="InterPro" id="IPR018497">
    <property type="entry name" value="Peptidase_M13_C"/>
</dbReference>
<dbReference type="EMBL" id="JAAAHW010009729">
    <property type="protein sequence ID" value="KAF9936957.1"/>
    <property type="molecule type" value="Genomic_DNA"/>
</dbReference>
<dbReference type="InterPro" id="IPR024079">
    <property type="entry name" value="MetalloPept_cat_dom_sf"/>
</dbReference>
<accession>A0A9P6IMA9</accession>
<dbReference type="InterPro" id="IPR042089">
    <property type="entry name" value="Peptidase_M13_dom_2"/>
</dbReference>
<feature type="chain" id="PRO_5040513103" description="Endothelin-converting enzyme 1" evidence="9">
    <location>
        <begin position="28"/>
        <end position="821"/>
    </location>
</feature>
<feature type="domain" description="Peptidase M13 N-terminal" evidence="11">
    <location>
        <begin position="371"/>
        <end position="546"/>
    </location>
</feature>
<feature type="signal peptide" evidence="9">
    <location>
        <begin position="1"/>
        <end position="27"/>
    </location>
</feature>
<feature type="compositionally biased region" description="Basic and acidic residues" evidence="8">
    <location>
        <begin position="311"/>
        <end position="334"/>
    </location>
</feature>
<organism evidence="12 13">
    <name type="scientific">Modicella reniformis</name>
    <dbReference type="NCBI Taxonomy" id="1440133"/>
    <lineage>
        <taxon>Eukaryota</taxon>
        <taxon>Fungi</taxon>
        <taxon>Fungi incertae sedis</taxon>
        <taxon>Mucoromycota</taxon>
        <taxon>Mortierellomycotina</taxon>
        <taxon>Mortierellomycetes</taxon>
        <taxon>Mortierellales</taxon>
        <taxon>Mortierellaceae</taxon>
        <taxon>Modicella</taxon>
    </lineage>
</organism>
<keyword evidence="5" id="KW-0378">Hydrolase</keyword>
<dbReference type="SUPFAM" id="SSF55486">
    <property type="entry name" value="Metalloproteases ('zincins'), catalytic domain"/>
    <property type="match status" value="2"/>
</dbReference>
<dbReference type="PRINTS" id="PR00786">
    <property type="entry name" value="NEPRILYSIN"/>
</dbReference>
<evidence type="ECO:0000256" key="8">
    <source>
        <dbReference type="SAM" id="MobiDB-lite"/>
    </source>
</evidence>
<protein>
    <recommendedName>
        <fullName evidence="14">Endothelin-converting enzyme 1</fullName>
    </recommendedName>
</protein>
<dbReference type="GO" id="GO:0005886">
    <property type="term" value="C:plasma membrane"/>
    <property type="evidence" value="ECO:0007669"/>
    <property type="project" value="TreeGrafter"/>
</dbReference>
<evidence type="ECO:0000256" key="4">
    <source>
        <dbReference type="ARBA" id="ARBA00022723"/>
    </source>
</evidence>
<dbReference type="AlphaFoldDB" id="A0A9P6IMA9"/>
<dbReference type="Pfam" id="PF01431">
    <property type="entry name" value="Peptidase_M13"/>
    <property type="match status" value="1"/>
</dbReference>
<feature type="region of interest" description="Disordered" evidence="8">
    <location>
        <begin position="308"/>
        <end position="373"/>
    </location>
</feature>
<dbReference type="Gene3D" id="1.10.1380.10">
    <property type="entry name" value="Neutral endopeptidase , domain2"/>
    <property type="match status" value="1"/>
</dbReference>
<evidence type="ECO:0000256" key="6">
    <source>
        <dbReference type="ARBA" id="ARBA00022833"/>
    </source>
</evidence>
<evidence type="ECO:0000256" key="3">
    <source>
        <dbReference type="ARBA" id="ARBA00022670"/>
    </source>
</evidence>
<evidence type="ECO:0000313" key="13">
    <source>
        <dbReference type="Proteomes" id="UP000749646"/>
    </source>
</evidence>
<evidence type="ECO:0000256" key="5">
    <source>
        <dbReference type="ARBA" id="ARBA00022801"/>
    </source>
</evidence>
<dbReference type="GO" id="GO:0016485">
    <property type="term" value="P:protein processing"/>
    <property type="evidence" value="ECO:0007669"/>
    <property type="project" value="TreeGrafter"/>
</dbReference>
<dbReference type="Pfam" id="PF05649">
    <property type="entry name" value="Peptidase_M13_N"/>
    <property type="match status" value="2"/>
</dbReference>
<dbReference type="PANTHER" id="PTHR11733">
    <property type="entry name" value="ZINC METALLOPROTEASE FAMILY M13 NEPRILYSIN-RELATED"/>
    <property type="match status" value="1"/>
</dbReference>
<dbReference type="GO" id="GO:0004222">
    <property type="term" value="F:metalloendopeptidase activity"/>
    <property type="evidence" value="ECO:0007669"/>
    <property type="project" value="InterPro"/>
</dbReference>
<gene>
    <name evidence="12" type="ORF">BGZ65_001926</name>
</gene>
<name>A0A9P6IMA9_9FUNG</name>
<comment type="cofactor">
    <cofactor evidence="1">
        <name>Zn(2+)</name>
        <dbReference type="ChEBI" id="CHEBI:29105"/>
    </cofactor>
</comment>
<comment type="similarity">
    <text evidence="2">Belongs to the peptidase M13 family.</text>
</comment>
<evidence type="ECO:0000313" key="12">
    <source>
        <dbReference type="EMBL" id="KAF9936957.1"/>
    </source>
</evidence>
<feature type="domain" description="Peptidase M13 C-terminal" evidence="10">
    <location>
        <begin position="609"/>
        <end position="818"/>
    </location>
</feature>
<dbReference type="OrthoDB" id="6475849at2759"/>
<keyword evidence="13" id="KW-1185">Reference proteome</keyword>
<dbReference type="InterPro" id="IPR008753">
    <property type="entry name" value="Peptidase_M13_N"/>
</dbReference>
<feature type="compositionally biased region" description="Acidic residues" evidence="8">
    <location>
        <begin position="354"/>
        <end position="373"/>
    </location>
</feature>
<dbReference type="GO" id="GO:0046872">
    <property type="term" value="F:metal ion binding"/>
    <property type="evidence" value="ECO:0007669"/>
    <property type="project" value="UniProtKB-KW"/>
</dbReference>
<evidence type="ECO:0000256" key="9">
    <source>
        <dbReference type="SAM" id="SignalP"/>
    </source>
</evidence>
<sequence length="821" mass="92808">MTKISIQLLLLLRLLVISTVLQLMAHGAPVADGGICNKPQCLQSAADILGDMDVSSDPCVDFSEFACNGFYKREKLQEGEQINGYLMSIERQNNEVIRAILTGGDNASDDDLFISSQQQEDLVATERNLKKLRAVYTACMNQDQLQNVGRQPLQNEIKKMMDIYPGTATTGVINSQDSNDTVLDGDMNQRKKKAALSTLLGYNMKNGFENPFVFELWDDDTKPGYKIMTVQQSGLGLKDETLYSDEGLVKLYEKVISEMLYIIQSDDGDLTLLNQDQDQTPSIPSVWVQSAKDIVAFEKIIAGITTTTIDQKTEESSEKKPSSPDNNQEKRSGLDDETSSSSFSSDDDRVVEPESNESNESDENDDTGTWDTIDDLNQISPSLDWHLIFKIAFPEDAIIPTHVNMLWKFHLRRVETAFQQSSPKTIQNYFIWTMIRNLGKHLVDSFQGPLKVLDKALSSGNNGTSSSSNDREKSCMVMVNENLGQLAGHFFVKATFPEASQAIVKEMIDSIRWSFEKNFWEYNWLDLRTKQNALQKLKAIAVKVGYSKDNPNVMSSSSMDEFYRNLNISADDHFGNQLRCNTWRMEGMFRSVSQPVSRNKVESNPQTVNAYYNPNVNAIEVLAGILKTPFFHVENPEYLNFAGVGSIAGHELGHAFDDSGRRYDENGAVKDWWTESSVQAFDVRAQCFIDQYNEFTVKGPKGVDYYVNGWRTLGENIADNGGLKMAFEAWQQHYRSSARTGKERLPGLESYTLEQLFFIQYARAFCGNATPEEETRRLNDDNHSPRRWRINGVLQNSDYFVRAFQCKVGAPMNPLKKCVLW</sequence>
<keyword evidence="6" id="KW-0862">Zinc</keyword>
<dbReference type="Gene3D" id="3.40.390.10">
    <property type="entry name" value="Collagenase (Catalytic Domain)"/>
    <property type="match status" value="1"/>
</dbReference>
<proteinExistence type="inferred from homology"/>
<dbReference type="CDD" id="cd08662">
    <property type="entry name" value="M13"/>
    <property type="match status" value="1"/>
</dbReference>
<dbReference type="PANTHER" id="PTHR11733:SF167">
    <property type="entry name" value="FI17812P1-RELATED"/>
    <property type="match status" value="1"/>
</dbReference>